<evidence type="ECO:0000313" key="3">
    <source>
        <dbReference type="Proteomes" id="UP000252558"/>
    </source>
</evidence>
<keyword evidence="1" id="KW-1133">Transmembrane helix</keyword>
<proteinExistence type="predicted"/>
<evidence type="ECO:0000256" key="1">
    <source>
        <dbReference type="SAM" id="Phobius"/>
    </source>
</evidence>
<dbReference type="AlphaFoldDB" id="A0A368NLF7"/>
<protein>
    <submittedName>
        <fullName evidence="2">Uncharacterized protein</fullName>
    </submittedName>
</protein>
<evidence type="ECO:0000313" key="2">
    <source>
        <dbReference type="EMBL" id="RCU50950.1"/>
    </source>
</evidence>
<comment type="caution">
    <text evidence="2">The sequence shown here is derived from an EMBL/GenBank/DDBJ whole genome shotgun (WGS) entry which is preliminary data.</text>
</comment>
<accession>A0A368NLF7</accession>
<dbReference type="EMBL" id="QPID01000003">
    <property type="protein sequence ID" value="RCU50950.1"/>
    <property type="molecule type" value="Genomic_DNA"/>
</dbReference>
<keyword evidence="1" id="KW-0812">Transmembrane</keyword>
<dbReference type="Proteomes" id="UP000252558">
    <property type="component" value="Unassembled WGS sequence"/>
</dbReference>
<feature type="transmembrane region" description="Helical" evidence="1">
    <location>
        <begin position="12"/>
        <end position="35"/>
    </location>
</feature>
<name>A0A368NLF7_9GAMM</name>
<gene>
    <name evidence="2" type="ORF">DU002_06395</name>
</gene>
<reference evidence="2 3" key="1">
    <citation type="submission" date="2018-07" db="EMBL/GenBank/DDBJ databases">
        <title>Corallincola holothuriorum sp. nov., a new facultative anaerobe isolated from sea cucumber Apostichopus japonicus.</title>
        <authorList>
            <person name="Xia H."/>
        </authorList>
    </citation>
    <scope>NUCLEOTIDE SEQUENCE [LARGE SCALE GENOMIC DNA]</scope>
    <source>
        <strain evidence="2 3">C4</strain>
    </source>
</reference>
<keyword evidence="1" id="KW-0472">Membrane</keyword>
<sequence>MAKVYRGNNNYYLEITMLWIVVSFGLFVVLSLYLYTRTEVLKRDLHLSRRQLRQAVGNSHNRDQFCLLLVKEVQQLCLYQLKRQPATDDTPWRLLLLEKLIDVCSEEMQRKTKPSELFIVHEKRGLNAISLEQWPHFIARQPEEFQHLWRQDNGEAFTQCCRMLAQQNAKSDRPASQTIAV</sequence>
<organism evidence="2 3">
    <name type="scientific">Corallincola holothuriorum</name>
    <dbReference type="NCBI Taxonomy" id="2282215"/>
    <lineage>
        <taxon>Bacteria</taxon>
        <taxon>Pseudomonadati</taxon>
        <taxon>Pseudomonadota</taxon>
        <taxon>Gammaproteobacteria</taxon>
        <taxon>Alteromonadales</taxon>
        <taxon>Psychromonadaceae</taxon>
        <taxon>Corallincola</taxon>
    </lineage>
</organism>
<keyword evidence="3" id="KW-1185">Reference proteome</keyword>